<keyword evidence="4" id="KW-0143">Chaperone</keyword>
<evidence type="ECO:0000259" key="8">
    <source>
        <dbReference type="PROSITE" id="PS51903"/>
    </source>
</evidence>
<dbReference type="Pfam" id="PF17871">
    <property type="entry name" value="AAA_lid_9"/>
    <property type="match status" value="1"/>
</dbReference>
<dbReference type="InterPro" id="IPR027417">
    <property type="entry name" value="P-loop_NTPase"/>
</dbReference>
<dbReference type="InterPro" id="IPR041546">
    <property type="entry name" value="ClpA/ClpB_AAA_lid"/>
</dbReference>
<feature type="coiled-coil region" evidence="6">
    <location>
        <begin position="528"/>
        <end position="581"/>
    </location>
</feature>
<dbReference type="AlphaFoldDB" id="A0A1F6B6A9"/>
<feature type="region of interest" description="Disordered" evidence="7">
    <location>
        <begin position="11"/>
        <end position="89"/>
    </location>
</feature>
<dbReference type="Gene3D" id="1.10.1780.10">
    <property type="entry name" value="Clp, N-terminal domain"/>
    <property type="match status" value="1"/>
</dbReference>
<feature type="compositionally biased region" description="Basic and acidic residues" evidence="7">
    <location>
        <begin position="12"/>
        <end position="21"/>
    </location>
</feature>
<dbReference type="GO" id="GO:0005737">
    <property type="term" value="C:cytoplasm"/>
    <property type="evidence" value="ECO:0007669"/>
    <property type="project" value="TreeGrafter"/>
</dbReference>
<dbReference type="InterPro" id="IPR050130">
    <property type="entry name" value="ClpA_ClpB"/>
</dbReference>
<dbReference type="InterPro" id="IPR018368">
    <property type="entry name" value="ClpA/B_CS1"/>
</dbReference>
<dbReference type="Pfam" id="PF02861">
    <property type="entry name" value="Clp_N"/>
    <property type="match status" value="1"/>
</dbReference>
<dbReference type="GO" id="GO:0034605">
    <property type="term" value="P:cellular response to heat"/>
    <property type="evidence" value="ECO:0007669"/>
    <property type="project" value="TreeGrafter"/>
</dbReference>
<keyword evidence="2" id="KW-0547">Nucleotide-binding</keyword>
<dbReference type="PRINTS" id="PR00300">
    <property type="entry name" value="CLPPROTEASEA"/>
</dbReference>
<dbReference type="PANTHER" id="PTHR11638">
    <property type="entry name" value="ATP-DEPENDENT CLP PROTEASE"/>
    <property type="match status" value="1"/>
</dbReference>
<feature type="compositionally biased region" description="Low complexity" evidence="7">
    <location>
        <begin position="72"/>
        <end position="88"/>
    </location>
</feature>
<evidence type="ECO:0000313" key="9">
    <source>
        <dbReference type="EMBL" id="OGG32333.1"/>
    </source>
</evidence>
<dbReference type="InterPro" id="IPR003959">
    <property type="entry name" value="ATPase_AAA_core"/>
</dbReference>
<dbReference type="CDD" id="cd19499">
    <property type="entry name" value="RecA-like_ClpB_Hsp104-like"/>
    <property type="match status" value="1"/>
</dbReference>
<dbReference type="PROSITE" id="PS51903">
    <property type="entry name" value="CLP_R"/>
    <property type="match status" value="1"/>
</dbReference>
<reference evidence="9 10" key="1">
    <citation type="journal article" date="2016" name="Nat. Commun.">
        <title>Thousands of microbial genomes shed light on interconnected biogeochemical processes in an aquifer system.</title>
        <authorList>
            <person name="Anantharaman K."/>
            <person name="Brown C.T."/>
            <person name="Hug L.A."/>
            <person name="Sharon I."/>
            <person name="Castelle C.J."/>
            <person name="Probst A.J."/>
            <person name="Thomas B.C."/>
            <person name="Singh A."/>
            <person name="Wilkins M.J."/>
            <person name="Karaoz U."/>
            <person name="Brodie E.L."/>
            <person name="Williams K.H."/>
            <person name="Hubbard S.S."/>
            <person name="Banfield J.F."/>
        </authorList>
    </citation>
    <scope>NUCLEOTIDE SEQUENCE [LARGE SCALE GENOMIC DNA]</scope>
</reference>
<evidence type="ECO:0000256" key="4">
    <source>
        <dbReference type="ARBA" id="ARBA00023186"/>
    </source>
</evidence>
<dbReference type="Pfam" id="PF00004">
    <property type="entry name" value="AAA"/>
    <property type="match status" value="1"/>
</dbReference>
<feature type="domain" description="Clp R" evidence="8">
    <location>
        <begin position="126"/>
        <end position="266"/>
    </location>
</feature>
<sequence length="1055" mass="117065">MPSQFFNFTKYFKKDSSKSTDDTSSDPGQTQSTSVSYSQESSQASTPQPYSGIGNPPGGRAYSGIGNPSANVSQPATVTTASSVTSVQKPMTNLPAEASAKVGDQQPDQTPQSSIDMDKRVGMDVISRLTQRANTVLMKSVNKVKELKIQYIDTEHVLWGLLQDSSIYQLISDSKAVPSEIQAALEKSFKKGNFAGIPQFSPRVKRVLELSLSAARSLGYEFISPEHILLALSHEGEGVAAQVLTKNHLTREVLNQKITGKKDLSEKKEDRKGTALEQFTDDLTAKASRGELDPVVGRSWEIERIIHILSRRTKNNPVLIGDAGVGKTAIVEGLAERIAKGDVPETLLHKKILLLDLMSLIAGARHRGEFEERLKNLIKEVKSAAGAIILFIDEVHNMVGAGSGSEGTMDASNILKPSLARGELQVIGTTTITEYRKYIEKDPALERRFQPVLVSEPTAETAIEMVTALRDKYEAFHRVKIPDAAIDSAVRLSQRYISDRFLPDKAVDLIDEAAAAVRLPAISLPEEIKSSEAKIKKLNNELQEADKLGDAVRTESLKKEIEETQVNLEKLKEQYQVKKSTTTNSVSPETIAEVVSRWTNIPVSRLTESEAAKLLELEKTIHKRLINQEEAVSAVSEAVRRGRAGLKSNKRPIGSFIFMGPTGVGKTELAKCLAEILFGSQELMVRLDMTEYMEKHEVAKLIGAPPGYVGYEEGGQLTEAVRRRPYAVVLFDEIEKAHPDVFNILIQLLDDGRLTDNKGRTISFKNTIVICTSNLGSGIIQEEMLNWGKEELRQLTPPVPLKIFATYVVSPTGREIMTLDDTVWKKEPQEDKWKKDTLKNYFAGSVVTGITLKEGEKLFPEDGFDTHVIAPDGSETITHHEKVWFRTSTTAKEWHLSTLLGNLKEHTVINSLPDKPEQQLPTAKFGTHAVSVQNQEIISEGSRFWKRENLQLKDWTTGLISEYFVNANLSPAPETPEANLQDKRDVPVQLIQKRDKKEELQFPAKSWDIHLYKPTGEEIIISGSRYYLKKDPAVPNWITGSVEKLFTTLVVAPEA</sequence>
<dbReference type="InterPro" id="IPR004176">
    <property type="entry name" value="Clp_R_N"/>
</dbReference>
<comment type="caution">
    <text evidence="9">The sequence shown here is derived from an EMBL/GenBank/DDBJ whole genome shotgun (WGS) entry which is preliminary data.</text>
</comment>
<keyword evidence="3" id="KW-0067">ATP-binding</keyword>
<dbReference type="PROSITE" id="PS00870">
    <property type="entry name" value="CLPAB_1"/>
    <property type="match status" value="1"/>
</dbReference>
<evidence type="ECO:0000256" key="2">
    <source>
        <dbReference type="ARBA" id="ARBA00022741"/>
    </source>
</evidence>
<dbReference type="FunFam" id="3.40.50.300:FF:000025">
    <property type="entry name" value="ATP-dependent Clp protease subunit"/>
    <property type="match status" value="1"/>
</dbReference>
<dbReference type="Gene3D" id="3.40.50.300">
    <property type="entry name" value="P-loop containing nucleotide triphosphate hydrolases"/>
    <property type="match status" value="2"/>
</dbReference>
<name>A0A1F6B6A9_9BACT</name>
<protein>
    <recommendedName>
        <fullName evidence="8">Clp R domain-containing protein</fullName>
    </recommendedName>
</protein>
<dbReference type="FunFam" id="3.40.50.300:FF:000010">
    <property type="entry name" value="Chaperone clpB 1, putative"/>
    <property type="match status" value="1"/>
</dbReference>
<keyword evidence="6" id="KW-0175">Coiled coil</keyword>
<dbReference type="Gene3D" id="4.10.860.10">
    <property type="entry name" value="UVR domain"/>
    <property type="match status" value="1"/>
</dbReference>
<organism evidence="9 10">
    <name type="scientific">Candidatus Gottesmanbacteria bacterium RIFCSPLOWO2_02_FULL_38_8</name>
    <dbReference type="NCBI Taxonomy" id="1798397"/>
    <lineage>
        <taxon>Bacteria</taxon>
        <taxon>Candidatus Gottesmaniibacteriota</taxon>
    </lineage>
</organism>
<dbReference type="Pfam" id="PF07724">
    <property type="entry name" value="AAA_2"/>
    <property type="match status" value="1"/>
</dbReference>
<proteinExistence type="predicted"/>
<dbReference type="PANTHER" id="PTHR11638:SF18">
    <property type="entry name" value="HEAT SHOCK PROTEIN 104"/>
    <property type="match status" value="1"/>
</dbReference>
<gene>
    <name evidence="9" type="ORF">A3I51_02115</name>
</gene>
<dbReference type="InterPro" id="IPR001270">
    <property type="entry name" value="ClpA/B"/>
</dbReference>
<dbReference type="GO" id="GO:0005524">
    <property type="term" value="F:ATP binding"/>
    <property type="evidence" value="ECO:0007669"/>
    <property type="project" value="UniProtKB-KW"/>
</dbReference>
<dbReference type="CDD" id="cd00009">
    <property type="entry name" value="AAA"/>
    <property type="match status" value="1"/>
</dbReference>
<evidence type="ECO:0000256" key="5">
    <source>
        <dbReference type="PROSITE-ProRule" id="PRU01251"/>
    </source>
</evidence>
<feature type="non-terminal residue" evidence="9">
    <location>
        <position position="1055"/>
    </location>
</feature>
<evidence type="ECO:0000256" key="6">
    <source>
        <dbReference type="SAM" id="Coils"/>
    </source>
</evidence>
<dbReference type="GO" id="GO:0016887">
    <property type="term" value="F:ATP hydrolysis activity"/>
    <property type="evidence" value="ECO:0007669"/>
    <property type="project" value="InterPro"/>
</dbReference>
<dbReference type="InterPro" id="IPR003593">
    <property type="entry name" value="AAA+_ATPase"/>
</dbReference>
<feature type="compositionally biased region" description="Low complexity" evidence="7">
    <location>
        <begin position="25"/>
        <end position="46"/>
    </location>
</feature>
<keyword evidence="1 5" id="KW-0677">Repeat</keyword>
<evidence type="ECO:0000256" key="1">
    <source>
        <dbReference type="ARBA" id="ARBA00022737"/>
    </source>
</evidence>
<dbReference type="SUPFAM" id="SSF52540">
    <property type="entry name" value="P-loop containing nucleoside triphosphate hydrolases"/>
    <property type="match status" value="2"/>
</dbReference>
<dbReference type="InterPro" id="IPR036628">
    <property type="entry name" value="Clp_N_dom_sf"/>
</dbReference>
<dbReference type="Proteomes" id="UP000179209">
    <property type="component" value="Unassembled WGS sequence"/>
</dbReference>
<dbReference type="SMART" id="SM00382">
    <property type="entry name" value="AAA"/>
    <property type="match status" value="2"/>
</dbReference>
<accession>A0A1F6B6A9</accession>
<dbReference type="Gene3D" id="1.10.8.60">
    <property type="match status" value="1"/>
</dbReference>
<evidence type="ECO:0000313" key="10">
    <source>
        <dbReference type="Proteomes" id="UP000179209"/>
    </source>
</evidence>
<evidence type="ECO:0000256" key="7">
    <source>
        <dbReference type="SAM" id="MobiDB-lite"/>
    </source>
</evidence>
<dbReference type="EMBL" id="MFKA01000017">
    <property type="protein sequence ID" value="OGG32333.1"/>
    <property type="molecule type" value="Genomic_DNA"/>
</dbReference>
<evidence type="ECO:0000256" key="3">
    <source>
        <dbReference type="ARBA" id="ARBA00022840"/>
    </source>
</evidence>
<dbReference type="SUPFAM" id="SSF81923">
    <property type="entry name" value="Double Clp-N motif"/>
    <property type="match status" value="1"/>
</dbReference>